<keyword evidence="3" id="KW-1185">Reference proteome</keyword>
<gene>
    <name evidence="2" type="ORF">CCH01_06230</name>
</gene>
<protein>
    <submittedName>
        <fullName evidence="2">Putative Bacitracin ABC transporter permease protein BcrB</fullName>
    </submittedName>
</protein>
<evidence type="ECO:0000256" key="1">
    <source>
        <dbReference type="SAM" id="Phobius"/>
    </source>
</evidence>
<dbReference type="AlphaFoldDB" id="A0A1U6J1Y0"/>
<feature type="transmembrane region" description="Helical" evidence="1">
    <location>
        <begin position="51"/>
        <end position="73"/>
    </location>
</feature>
<feature type="transmembrane region" description="Helical" evidence="1">
    <location>
        <begin position="20"/>
        <end position="45"/>
    </location>
</feature>
<dbReference type="OrthoDB" id="1936573at2"/>
<keyword evidence="1" id="KW-1133">Transmembrane helix</keyword>
<dbReference type="Proteomes" id="UP000190476">
    <property type="component" value="Chromosome I"/>
</dbReference>
<dbReference type="PANTHER" id="PTHR37305:SF1">
    <property type="entry name" value="MEMBRANE PROTEIN"/>
    <property type="match status" value="1"/>
</dbReference>
<feature type="transmembrane region" description="Helical" evidence="1">
    <location>
        <begin position="171"/>
        <end position="192"/>
    </location>
</feature>
<dbReference type="EMBL" id="LT799839">
    <property type="protein sequence ID" value="SLK14279.1"/>
    <property type="molecule type" value="Genomic_DNA"/>
</dbReference>
<organism evidence="2 3">
    <name type="scientific">Clostridium chauvoei JF4335</name>
    <dbReference type="NCBI Taxonomy" id="1351755"/>
    <lineage>
        <taxon>Bacteria</taxon>
        <taxon>Bacillati</taxon>
        <taxon>Bacillota</taxon>
        <taxon>Clostridia</taxon>
        <taxon>Eubacteriales</taxon>
        <taxon>Clostridiaceae</taxon>
        <taxon>Clostridium</taxon>
    </lineage>
</organism>
<feature type="transmembrane region" description="Helical" evidence="1">
    <location>
        <begin position="100"/>
        <end position="125"/>
    </location>
</feature>
<dbReference type="GeneID" id="66300985"/>
<proteinExistence type="predicted"/>
<accession>A0A1U6J1Y0</accession>
<evidence type="ECO:0000313" key="2">
    <source>
        <dbReference type="EMBL" id="SLK14279.1"/>
    </source>
</evidence>
<dbReference type="PANTHER" id="PTHR37305">
    <property type="entry name" value="INTEGRAL MEMBRANE PROTEIN-RELATED"/>
    <property type="match status" value="1"/>
</dbReference>
<evidence type="ECO:0000313" key="3">
    <source>
        <dbReference type="Proteomes" id="UP000190476"/>
    </source>
</evidence>
<feature type="transmembrane region" description="Helical" evidence="1">
    <location>
        <begin position="225"/>
        <end position="243"/>
    </location>
</feature>
<keyword evidence="1" id="KW-0812">Transmembrane</keyword>
<dbReference type="RefSeq" id="WP_079481153.1">
    <property type="nucleotide sequence ID" value="NZ_CBML010000006.1"/>
</dbReference>
<keyword evidence="1" id="KW-0472">Membrane</keyword>
<dbReference type="Pfam" id="PF12730">
    <property type="entry name" value="ABC2_membrane_4"/>
    <property type="match status" value="1"/>
</dbReference>
<dbReference type="STRING" id="1351755.CCH01_06230"/>
<reference evidence="3" key="1">
    <citation type="submission" date="2017-03" db="EMBL/GenBank/DDBJ databases">
        <authorList>
            <person name="Falquet L."/>
            <person name="Falquet L."/>
        </authorList>
    </citation>
    <scope>NUCLEOTIDE SEQUENCE [LARGE SCALE GENOMIC DNA]</scope>
</reference>
<feature type="transmembrane region" description="Helical" evidence="1">
    <location>
        <begin position="145"/>
        <end position="164"/>
    </location>
</feature>
<name>A0A1U6J1Y0_9CLOT</name>
<sequence length="249" mass="27881">MLNLIKAELYKYKKRPYMYVFAGCLSATILLLPILANCWELGAIYIDRNLIYNSAGAAFNAILMLLMILGSVLQEEYKDKTFKNIIVSNTSKTKIYIGKYIVQVILGLVLSAICLGVFFIAISLIKKGDGYTQKIATDFLVRFLITIPIYMAGIALGDIFIVLFKQSGVYAIIYYITILFVPKAIDILSFSVSDKIGLIKSYLLTTALNKVEMPYPSINAIRESLVISIIYIVVCLIIGIILINRQEVK</sequence>